<keyword evidence="1" id="KW-0812">Transmembrane</keyword>
<dbReference type="EMBL" id="MASJ01000001">
    <property type="protein sequence ID" value="OCS88740.1"/>
    <property type="molecule type" value="Genomic_DNA"/>
</dbReference>
<gene>
    <name evidence="2" type="ORF">A6M13_00005</name>
</gene>
<keyword evidence="1" id="KW-0472">Membrane</keyword>
<protein>
    <recommendedName>
        <fullName evidence="4">Group-specific protein</fullName>
    </recommendedName>
</protein>
<reference evidence="2 3" key="1">
    <citation type="submission" date="2016-07" db="EMBL/GenBank/DDBJ databases">
        <title>Caryophanon tenue genome sequencing.</title>
        <authorList>
            <person name="Verma A."/>
            <person name="Pal Y."/>
            <person name="Krishnamurthi S."/>
        </authorList>
    </citation>
    <scope>NUCLEOTIDE SEQUENCE [LARGE SCALE GENOMIC DNA]</scope>
    <source>
        <strain evidence="2 3">DSM 14152</strain>
    </source>
</reference>
<organism evidence="2 3">
    <name type="scientific">Caryophanon tenue</name>
    <dbReference type="NCBI Taxonomy" id="33978"/>
    <lineage>
        <taxon>Bacteria</taxon>
        <taxon>Bacillati</taxon>
        <taxon>Bacillota</taxon>
        <taxon>Bacilli</taxon>
        <taxon>Bacillales</taxon>
        <taxon>Caryophanaceae</taxon>
        <taxon>Caryophanon</taxon>
    </lineage>
</organism>
<sequence length="472" mass="56457">MNIEETELIFYYPVTYRMSKRQELLDMLSVYEYEFFSLEDEEKRQAYYGGHTISHQALQQFFYPFLEDKLFPEKPEHRSFSRFSKAFYENGVMDVRGKSVPFTLSSVDLTLAPFGLAFIAVRIVLHERTRLSDVLDFCHFFRVLVPHLDEEKGALYTYNGNSYSRVDHLLKTECYPFLEQFFVDYEKLGKHYSHMPFFEDERMFVSGFLRTEQGQQIDETMLFRLGQLNGTDEQNEPFISTSNPEYVKRYLEKHLLDRWAPHTYQITSNAAHMQITNQSKEDAEVRVCEFYSVGYYNVLIHFFYKIMLLKLSFEHSEIRWGKDKYVVDELIETITKFASRYYFDEVVVRTEGRETSNLLRQHFRIHEQYEEIRETLDELYRLQEDQEDERQSRFLFILTVYTVVSGIYGMNLIIEDWQGSIAWDKMAGYTVFEWIAWLLGITGILLSATIVGRSLYRGVTNFMEKKRREKWE</sequence>
<evidence type="ECO:0008006" key="4">
    <source>
        <dbReference type="Google" id="ProtNLM"/>
    </source>
</evidence>
<comment type="caution">
    <text evidence="2">The sequence shown here is derived from an EMBL/GenBank/DDBJ whole genome shotgun (WGS) entry which is preliminary data.</text>
</comment>
<dbReference type="STRING" id="33978.A6M13_00005"/>
<feature type="transmembrane region" description="Helical" evidence="1">
    <location>
        <begin position="102"/>
        <end position="125"/>
    </location>
</feature>
<feature type="transmembrane region" description="Helical" evidence="1">
    <location>
        <begin position="394"/>
        <end position="414"/>
    </location>
</feature>
<proteinExistence type="predicted"/>
<evidence type="ECO:0000313" key="2">
    <source>
        <dbReference type="EMBL" id="OCS88740.1"/>
    </source>
</evidence>
<accession>A0A1C0YNI4</accession>
<evidence type="ECO:0000256" key="1">
    <source>
        <dbReference type="SAM" id="Phobius"/>
    </source>
</evidence>
<keyword evidence="3" id="KW-1185">Reference proteome</keyword>
<name>A0A1C0YNI4_9BACL</name>
<evidence type="ECO:0000313" key="3">
    <source>
        <dbReference type="Proteomes" id="UP000093199"/>
    </source>
</evidence>
<feature type="transmembrane region" description="Helical" evidence="1">
    <location>
        <begin position="434"/>
        <end position="456"/>
    </location>
</feature>
<dbReference type="Proteomes" id="UP000093199">
    <property type="component" value="Unassembled WGS sequence"/>
</dbReference>
<dbReference type="AlphaFoldDB" id="A0A1C0YNI4"/>
<keyword evidence="1" id="KW-1133">Transmembrane helix</keyword>